<protein>
    <submittedName>
        <fullName evidence="1">Uncharacterized protein</fullName>
    </submittedName>
</protein>
<reference evidence="1" key="1">
    <citation type="submission" date="2018-05" db="EMBL/GenBank/DDBJ databases">
        <authorList>
            <person name="Lanie J.A."/>
            <person name="Ng W.-L."/>
            <person name="Kazmierczak K.M."/>
            <person name="Andrzejewski T.M."/>
            <person name="Davidsen T.M."/>
            <person name="Wayne K.J."/>
            <person name="Tettelin H."/>
            <person name="Glass J.I."/>
            <person name="Rusch D."/>
            <person name="Podicherti R."/>
            <person name="Tsui H.-C.T."/>
            <person name="Winkler M.E."/>
        </authorList>
    </citation>
    <scope>NUCLEOTIDE SEQUENCE</scope>
</reference>
<evidence type="ECO:0000313" key="1">
    <source>
        <dbReference type="EMBL" id="SVB57543.1"/>
    </source>
</evidence>
<organism evidence="1">
    <name type="scientific">marine metagenome</name>
    <dbReference type="NCBI Taxonomy" id="408172"/>
    <lineage>
        <taxon>unclassified sequences</taxon>
        <taxon>metagenomes</taxon>
        <taxon>ecological metagenomes</taxon>
    </lineage>
</organism>
<dbReference type="EMBL" id="UINC01047811">
    <property type="protein sequence ID" value="SVB57543.1"/>
    <property type="molecule type" value="Genomic_DNA"/>
</dbReference>
<dbReference type="AlphaFoldDB" id="A0A382F5Q7"/>
<proteinExistence type="predicted"/>
<gene>
    <name evidence="1" type="ORF">METZ01_LOCUS210397</name>
</gene>
<accession>A0A382F5Q7</accession>
<feature type="non-terminal residue" evidence="1">
    <location>
        <position position="1"/>
    </location>
</feature>
<sequence>LNYMVHSKCTYRNTFDPDELYPAAGFRCVSLQHTEVDEDDDEEEF</sequence>
<name>A0A382F5Q7_9ZZZZ</name>